<dbReference type="Gene3D" id="1.10.10.2910">
    <property type="match status" value="1"/>
</dbReference>
<gene>
    <name evidence="2" type="ORF">LEP1GSC186_3189</name>
</gene>
<name>M6U6Z9_9LEPT</name>
<proteinExistence type="predicted"/>
<evidence type="ECO:0000313" key="2">
    <source>
        <dbReference type="EMBL" id="EMO38736.1"/>
    </source>
</evidence>
<dbReference type="EMBL" id="AHOP02000067">
    <property type="protein sequence ID" value="EMO38736.1"/>
    <property type="molecule type" value="Genomic_DNA"/>
</dbReference>
<dbReference type="Pfam" id="PF06114">
    <property type="entry name" value="Peptidase_M78"/>
    <property type="match status" value="1"/>
</dbReference>
<comment type="caution">
    <text evidence="2">The sequence shown here is derived from an EMBL/GenBank/DDBJ whole genome shotgun (WGS) entry which is preliminary data.</text>
</comment>
<protein>
    <submittedName>
        <fullName evidence="2">PF06114 domain protein</fullName>
    </submittedName>
</protein>
<organism evidence="2 3">
    <name type="scientific">Leptospira noguchii serovar Autumnalis str. ZUN142</name>
    <dbReference type="NCBI Taxonomy" id="1085540"/>
    <lineage>
        <taxon>Bacteria</taxon>
        <taxon>Pseudomonadati</taxon>
        <taxon>Spirochaetota</taxon>
        <taxon>Spirochaetia</taxon>
        <taxon>Leptospirales</taxon>
        <taxon>Leptospiraceae</taxon>
        <taxon>Leptospira</taxon>
    </lineage>
</organism>
<sequence length="306" mass="35466">MRKFPFNSEYSIMSTFDLDFDKDFYVNNRIDNLDSLKSIIAKFRESDLKKLTKAGVLNKDDAQFELLSLLMEEINSPLFRTSNDKDNLLNNLWLSKASQKAKLNRATSFYNEFNSSLITNDFLHEIAKLSFDLNNVSKMQSILMKYGIILIYEKYIQGTKIDGACFKLNDGTPVITISSRFNRLDSYWFTLLHEIAHIILHYEFLNSPIIDDLYTNDKSENKIERQANNLAKSAILNRSYGRSLITEIRNLRNNTKEASDLISIYSKESHIHPALIAGVLSFELNNYTLFSKLLNSFNVREVIFEK</sequence>
<evidence type="ECO:0000313" key="3">
    <source>
        <dbReference type="Proteomes" id="UP000012153"/>
    </source>
</evidence>
<dbReference type="Proteomes" id="UP000012153">
    <property type="component" value="Unassembled WGS sequence"/>
</dbReference>
<accession>M6U6Z9</accession>
<evidence type="ECO:0000259" key="1">
    <source>
        <dbReference type="Pfam" id="PF06114"/>
    </source>
</evidence>
<dbReference type="AlphaFoldDB" id="M6U6Z9"/>
<feature type="domain" description="IrrE N-terminal-like" evidence="1">
    <location>
        <begin position="150"/>
        <end position="238"/>
    </location>
</feature>
<reference evidence="2 3" key="1">
    <citation type="submission" date="2013-01" db="EMBL/GenBank/DDBJ databases">
        <authorList>
            <person name="Harkins D.M."/>
            <person name="Durkin A.S."/>
            <person name="Brinkac L.M."/>
            <person name="Haft D.H."/>
            <person name="Selengut J.D."/>
            <person name="Sanka R."/>
            <person name="DePew J."/>
            <person name="Purushe J."/>
            <person name="Matthias M.A."/>
            <person name="Vinetz J.M."/>
            <person name="Sutton G.G."/>
            <person name="Nierman W.C."/>
            <person name="Fouts D.E."/>
        </authorList>
    </citation>
    <scope>NUCLEOTIDE SEQUENCE [LARGE SCALE GENOMIC DNA]</scope>
    <source>
        <strain evidence="2 3">ZUN142</strain>
    </source>
</reference>
<dbReference type="InterPro" id="IPR010359">
    <property type="entry name" value="IrrE_HExxH"/>
</dbReference>